<dbReference type="InterPro" id="IPR004349">
    <property type="entry name" value="V/Nase_d_su"/>
</dbReference>
<evidence type="ECO:0000256" key="11">
    <source>
        <dbReference type="ARBA" id="ARBA00023014"/>
    </source>
</evidence>
<keyword evidence="12" id="KW-0535">Nitrogen fixation</keyword>
<evidence type="ECO:0000256" key="2">
    <source>
        <dbReference type="ARBA" id="ARBA00004064"/>
    </source>
</evidence>
<keyword evidence="7" id="KW-0547">Nucleotide-binding</keyword>
<reference evidence="16" key="1">
    <citation type="submission" date="2018-02" db="EMBL/GenBank/DDBJ databases">
        <authorList>
            <person name="Hausmann B."/>
        </authorList>
    </citation>
    <scope>NUCLEOTIDE SEQUENCE [LARGE SCALE GENOMIC DNA]</scope>
    <source>
        <strain evidence="16">Peat soil MAG SbF1</strain>
    </source>
</reference>
<dbReference type="Pfam" id="PF03139">
    <property type="entry name" value="AnfG_VnfG"/>
    <property type="match status" value="1"/>
</dbReference>
<evidence type="ECO:0000256" key="1">
    <source>
        <dbReference type="ARBA" id="ARBA00001915"/>
    </source>
</evidence>
<evidence type="ECO:0000256" key="12">
    <source>
        <dbReference type="ARBA" id="ARBA00023231"/>
    </source>
</evidence>
<dbReference type="GO" id="GO:0005524">
    <property type="term" value="F:ATP binding"/>
    <property type="evidence" value="ECO:0007669"/>
    <property type="project" value="UniProtKB-KW"/>
</dbReference>
<keyword evidence="8" id="KW-0067">ATP-binding</keyword>
<name>A0A2U3JZN4_9FIRM</name>
<dbReference type="GO" id="GO:0016163">
    <property type="term" value="F:nitrogenase activity"/>
    <property type="evidence" value="ECO:0007669"/>
    <property type="project" value="UniProtKB-EC"/>
</dbReference>
<keyword evidence="11" id="KW-0411">Iron-sulfur</keyword>
<evidence type="ECO:0000313" key="16">
    <source>
        <dbReference type="Proteomes" id="UP000238916"/>
    </source>
</evidence>
<comment type="catalytic activity">
    <reaction evidence="14">
        <text>N2 + 8 reduced [2Fe-2S]-[ferredoxin] + 16 ATP + 16 H2O = H2 + 8 oxidized [2Fe-2S]-[ferredoxin] + 2 NH4(+) + 16 ADP + 16 phosphate + 6 H(+)</text>
        <dbReference type="Rhea" id="RHEA:21448"/>
        <dbReference type="Rhea" id="RHEA-COMP:10000"/>
        <dbReference type="Rhea" id="RHEA-COMP:10001"/>
        <dbReference type="ChEBI" id="CHEBI:15377"/>
        <dbReference type="ChEBI" id="CHEBI:15378"/>
        <dbReference type="ChEBI" id="CHEBI:17997"/>
        <dbReference type="ChEBI" id="CHEBI:18276"/>
        <dbReference type="ChEBI" id="CHEBI:28938"/>
        <dbReference type="ChEBI" id="CHEBI:30616"/>
        <dbReference type="ChEBI" id="CHEBI:33737"/>
        <dbReference type="ChEBI" id="CHEBI:33738"/>
        <dbReference type="ChEBI" id="CHEBI:43474"/>
        <dbReference type="ChEBI" id="CHEBI:456216"/>
        <dbReference type="EC" id="1.18.6.1"/>
    </reaction>
</comment>
<dbReference type="EMBL" id="OMOF01000020">
    <property type="protein sequence ID" value="SPF32851.1"/>
    <property type="molecule type" value="Genomic_DNA"/>
</dbReference>
<protein>
    <recommendedName>
        <fullName evidence="5">Nitrogenase iron-iron protein delta chain</fullName>
        <ecNumber evidence="4">1.18.6.1</ecNumber>
    </recommendedName>
    <alternativeName>
        <fullName evidence="13">Nitrogenase component I</fullName>
    </alternativeName>
</protein>
<comment type="cofactor">
    <cofactor evidence="1">
        <name>iron-sulfur cluster</name>
        <dbReference type="ChEBI" id="CHEBI:30408"/>
    </cofactor>
</comment>
<evidence type="ECO:0000313" key="15">
    <source>
        <dbReference type="EMBL" id="SPF32851.1"/>
    </source>
</evidence>
<dbReference type="NCBIfam" id="TIGR02929">
    <property type="entry name" value="anfG_nitrog"/>
    <property type="match status" value="1"/>
</dbReference>
<evidence type="ECO:0000256" key="7">
    <source>
        <dbReference type="ARBA" id="ARBA00022741"/>
    </source>
</evidence>
<keyword evidence="6" id="KW-0479">Metal-binding</keyword>
<proteinExistence type="predicted"/>
<evidence type="ECO:0000256" key="9">
    <source>
        <dbReference type="ARBA" id="ARBA00023002"/>
    </source>
</evidence>
<evidence type="ECO:0000256" key="13">
    <source>
        <dbReference type="ARBA" id="ARBA00030899"/>
    </source>
</evidence>
<dbReference type="GO" id="GO:0005506">
    <property type="term" value="F:iron ion binding"/>
    <property type="evidence" value="ECO:0007669"/>
    <property type="project" value="InterPro"/>
</dbReference>
<dbReference type="EC" id="1.18.6.1" evidence="4"/>
<evidence type="ECO:0000256" key="4">
    <source>
        <dbReference type="ARBA" id="ARBA00012773"/>
    </source>
</evidence>
<evidence type="ECO:0000256" key="3">
    <source>
        <dbReference type="ARBA" id="ARBA00011515"/>
    </source>
</evidence>
<keyword evidence="9 15" id="KW-0560">Oxidoreductase</keyword>
<evidence type="ECO:0000256" key="10">
    <source>
        <dbReference type="ARBA" id="ARBA00023004"/>
    </source>
</evidence>
<organism evidence="15 16">
    <name type="scientific">Candidatus Desulfosporosinus infrequens</name>
    <dbReference type="NCBI Taxonomy" id="2043169"/>
    <lineage>
        <taxon>Bacteria</taxon>
        <taxon>Bacillati</taxon>
        <taxon>Bacillota</taxon>
        <taxon>Clostridia</taxon>
        <taxon>Eubacteriales</taxon>
        <taxon>Desulfitobacteriaceae</taxon>
        <taxon>Desulfosporosinus</taxon>
    </lineage>
</organism>
<evidence type="ECO:0000256" key="6">
    <source>
        <dbReference type="ARBA" id="ARBA00022723"/>
    </source>
</evidence>
<dbReference type="AlphaFoldDB" id="A0A2U3JZN4"/>
<dbReference type="InterPro" id="IPR014278">
    <property type="entry name" value="Nase_Fe-Fe_dsu"/>
</dbReference>
<evidence type="ECO:0000256" key="5">
    <source>
        <dbReference type="ARBA" id="ARBA00015525"/>
    </source>
</evidence>
<sequence length="124" mass="14783">MEKIMAETMEDTLKDRVEQLVDYIMKWCLWQFHSRAWDREKQNEGVLTKTRQLLCEEPVELETPADRCYWVDAVILARDFKATYPWFATLDKTDIKVLMQGLKDRLDYLTITGSLNQELTDPKY</sequence>
<evidence type="ECO:0000256" key="8">
    <source>
        <dbReference type="ARBA" id="ARBA00022840"/>
    </source>
</evidence>
<dbReference type="Proteomes" id="UP000238916">
    <property type="component" value="Unassembled WGS sequence"/>
</dbReference>
<dbReference type="GO" id="GO:0051536">
    <property type="term" value="F:iron-sulfur cluster binding"/>
    <property type="evidence" value="ECO:0007669"/>
    <property type="project" value="UniProtKB-KW"/>
</dbReference>
<comment type="subunit">
    <text evidence="3">Hexamer of two alpha, two beta, and two delta chains.</text>
</comment>
<keyword evidence="10" id="KW-0408">Iron</keyword>
<comment type="function">
    <text evidence="2">The key enzymatic reactions in nitrogen fixation are catalyzed by the nitrogenase complex, which has 2 components: the iron protein (component 2) and a component 1 which is either a molybdenum-iron protein, a vanadium-iron, or an iron-iron protein.</text>
</comment>
<accession>A0A2U3JZN4</accession>
<evidence type="ECO:0000256" key="14">
    <source>
        <dbReference type="ARBA" id="ARBA00047967"/>
    </source>
</evidence>
<gene>
    <name evidence="15" type="primary">anfG</name>
    <name evidence="15" type="ORF">SBF1_1160011</name>
</gene>